<feature type="domain" description="tRNA (32-2'-O)-methyltransferase regulator THADA-like TPR repeats region" evidence="5">
    <location>
        <begin position="498"/>
        <end position="710"/>
    </location>
</feature>
<dbReference type="InterPro" id="IPR016024">
    <property type="entry name" value="ARM-type_fold"/>
</dbReference>
<evidence type="ECO:0000259" key="5">
    <source>
        <dbReference type="Pfam" id="PF25150"/>
    </source>
</evidence>
<dbReference type="GO" id="GO:0030488">
    <property type="term" value="P:tRNA methylation"/>
    <property type="evidence" value="ECO:0007669"/>
    <property type="project" value="TreeGrafter"/>
</dbReference>
<dbReference type="InterPro" id="IPR056842">
    <property type="entry name" value="THADA-like_TPR_C"/>
</dbReference>
<dbReference type="Pfam" id="PF10350">
    <property type="entry name" value="DUF2428"/>
    <property type="match status" value="1"/>
</dbReference>
<evidence type="ECO:0000256" key="1">
    <source>
        <dbReference type="ARBA" id="ARBA00010409"/>
    </source>
</evidence>
<evidence type="ECO:0000256" key="3">
    <source>
        <dbReference type="ARBA" id="ARBA00035698"/>
    </source>
</evidence>
<feature type="domain" description="DUF2428" evidence="4">
    <location>
        <begin position="904"/>
        <end position="1172"/>
    </location>
</feature>
<dbReference type="InterPro" id="IPR051954">
    <property type="entry name" value="tRNA_methyltransferase_THADA"/>
</dbReference>
<dbReference type="GO" id="GO:0005829">
    <property type="term" value="C:cytosol"/>
    <property type="evidence" value="ECO:0007669"/>
    <property type="project" value="TreeGrafter"/>
</dbReference>
<dbReference type="SUPFAM" id="SSF48371">
    <property type="entry name" value="ARM repeat"/>
    <property type="match status" value="1"/>
</dbReference>
<evidence type="ECO:0000256" key="2">
    <source>
        <dbReference type="ARBA" id="ARBA00022694"/>
    </source>
</evidence>
<feature type="domain" description="tRNA (32-2'-O)-methyltransferase regulator THADA-like C-terminal TPR repeats region" evidence="6">
    <location>
        <begin position="1174"/>
        <end position="1329"/>
    </location>
</feature>
<evidence type="ECO:0000313" key="7">
    <source>
        <dbReference type="EMBL" id="KAK8783118.1"/>
    </source>
</evidence>
<dbReference type="Proteomes" id="UP001321473">
    <property type="component" value="Unassembled WGS sequence"/>
</dbReference>
<dbReference type="Pfam" id="PF25151">
    <property type="entry name" value="TPR_Trm732_C"/>
    <property type="match status" value="1"/>
</dbReference>
<dbReference type="InterPro" id="IPR019442">
    <property type="entry name" value="THADA/TRM732_DUF2428"/>
</dbReference>
<keyword evidence="8" id="KW-1185">Reference proteome</keyword>
<dbReference type="PANTHER" id="PTHR14387:SF7">
    <property type="entry name" value="THYROID ADENOMA-ASSOCIATED PROTEIN"/>
    <property type="match status" value="1"/>
</dbReference>
<comment type="similarity">
    <text evidence="1">Belongs to the THADA family.</text>
</comment>
<dbReference type="EMBL" id="JARKHS020005872">
    <property type="protein sequence ID" value="KAK8783118.1"/>
    <property type="molecule type" value="Genomic_DNA"/>
</dbReference>
<sequence length="1883" mass="209114">MARKKGETAKPVPVQSPQHVLDRLQDFLVRSPSSTLLGELYQTVVSPDGLEQVAAIKKIEQELQQCKDAALQELTVEVLCNVAINASHGQHVKKAAFRVLGASFLSANVLPQLSVTLRDSLLLCDSDLSRISHSVENILYCLSEPLGIRSVELVLSSVLSYLKFVLNRGVETIDSCGDTQVIGDCYQLLAKVVKAVGMLVQFATGQRKNCALTPCAETLIAWTEEIFPPLLHLLRSDSSILTCKLSTGTVLPLVLRIKNDGQLQNAFDPWPTDWFKESPLAEVCFLSGLVSGMSDEELLHTDKEEQTVLLQTLLKRALTVHERSRDSGFVLTCVKTVLQLVNRVLQLLKSNNEAHSAVTRKLLCERHIATEPLLRFVWSYWEHYVDAVSQHARLIFRRIVDMDILLASSEEEARAFLEESAMFLIDLPWHRKGKYDTVAYLAEVMSCSALLRLRPALVTNLLSAAEEPNMCSYVKDLVQKLASLHRKEVTAAEFECAWLEPFASATKNHSRELLVPLFQHVLPVLTAIHPGTTQYVFGKLSEDRSDFVPATLKCLLLDKALIESGNLERWRHVLLEGTGHRDVQVRLDTLQLLTEHPKSCEPVKPLCLQLLHTFLHLNMNMQGAPFRQQMIASFKKVLNRIFDSSALLNRQLRRGEIPAERAPLIPPQLEAHQEFVTWLQSTCVEQLFPGANFGRRFTALEILALLVTTHASKGESAQLLLRWPWESVLTVMQCLKDPYEANKTSALQVLLTVLPGLQGRPQDEDWIEELLSASVALTKSARPPDSVTAAYFLDLLSTLKPTAKVSRRLSESLPLADLSPLLGTAKKLRKSCDEDESVFWTTFLVLSELEGQLKVAKKNLLEASSTGPLYGALISLRALLRKVNWKQLVQENVPSWKAVLCQSMQVAFEVASVVGPVVSNASPEGQLDVDGDPGLLEQMQVALQKGLGRKFELAPEEGGGDAPAVDAVKSTAVVAQMLLLCGWRAHREVSLFFGDICEACPLEGAVSDAALWLSLKQVLSIGDFFMDQMSSVRHRGAFEQAYTAFQKLCHVLWRCKHPELANLPTTWLGNIMAVIREKGVCATRRSAGIPFIVLAILVSEPEVRALAAFHRAIRELLVLATLDTEASIEPKVHAMNVLRALFREARLGDAVIPFVGDGIQVAIIGFESRVWAVRNSATLLFSTLMTRIFGVNRSREETQRKNCLTGHVFFLRFPPLFHFLLQELSKSASCSCNLAVSSNAFPVLLLLARLFPSVVEGSFRLEDFVPHVARCACSPVWKVRALAARALVPLVAPSARRSLLLQLVSSLPEASGHHVSHNTVHGTLLQVLQMIGYARQSCMELSFIGPFSAKLEEKVWLATSENRCLVSRAAYLDVILSWFHCLSDPSQLGETLPQKLIAAVLPEATSDEDGHNGGRGREPGREFFVTTRQDFLLELGMRHPDLFPSPDGYVGFVLKSLSSASLEARWMTLQFVRRKLAANLCATCSQSADADSNKVVEQVLLNRVVRSVCDGPGENQEYMACFSEACSLLATCSGAQLEKLDWQGPATLGDVLSYLLDWYERIRNEQTKRSLLELLCSVAEQLVSSQSPDLWEHPVVLKWALQLLELSEPTEDLSRRRMASNALTALASVVILASHSGGNLVTFWWALLNFLQDDESSIRDSAAKTVTKLATLLRNPTYPSSLFADKTPLQLAVCLFVHLSEPIVAVPSLVSWMLASQTPPVDSESDEQPFDKGELNTFAEEVFLTDACADLLFSSVSHLHSTTVFSSSDFFGITFDEEQTGPIMLSIDDLYQHSICNVLRDTWDAFYNKPALLLNRHIDPLLIRIFQNVRVAVALVCKVNKNEVANSTRAISNVLRAFEECGTQTTFIARVIEELRYLLDPRC</sequence>
<dbReference type="PANTHER" id="PTHR14387">
    <property type="entry name" value="THADA/DEATH RECEPTOR INTERACTING PROTEIN"/>
    <property type="match status" value="1"/>
</dbReference>
<reference evidence="7 8" key="1">
    <citation type="journal article" date="2023" name="Arcadia Sci">
        <title>De novo assembly of a long-read Amblyomma americanum tick genome.</title>
        <authorList>
            <person name="Chou S."/>
            <person name="Poskanzer K.E."/>
            <person name="Rollins M."/>
            <person name="Thuy-Boun P.S."/>
        </authorList>
    </citation>
    <scope>NUCLEOTIDE SEQUENCE [LARGE SCALE GENOMIC DNA]</scope>
    <source>
        <strain evidence="7">F_SG_1</strain>
        <tissue evidence="7">Salivary glands</tissue>
    </source>
</reference>
<evidence type="ECO:0000259" key="6">
    <source>
        <dbReference type="Pfam" id="PF25151"/>
    </source>
</evidence>
<protein>
    <recommendedName>
        <fullName evidence="3">tRNA (32-2'-O)-methyltransferase regulator THADA</fullName>
    </recommendedName>
</protein>
<dbReference type="Pfam" id="PF25150">
    <property type="entry name" value="TPR_Trm732"/>
    <property type="match status" value="1"/>
</dbReference>
<name>A0AAQ4F901_AMBAM</name>
<gene>
    <name evidence="7" type="ORF">V5799_015549</name>
</gene>
<evidence type="ECO:0000313" key="8">
    <source>
        <dbReference type="Proteomes" id="UP001321473"/>
    </source>
</evidence>
<proteinExistence type="inferred from homology"/>
<dbReference type="InterPro" id="IPR056843">
    <property type="entry name" value="THADA-like_TPR"/>
</dbReference>
<keyword evidence="2" id="KW-0819">tRNA processing</keyword>
<evidence type="ECO:0000259" key="4">
    <source>
        <dbReference type="Pfam" id="PF10350"/>
    </source>
</evidence>
<accession>A0AAQ4F901</accession>
<comment type="caution">
    <text evidence="7">The sequence shown here is derived from an EMBL/GenBank/DDBJ whole genome shotgun (WGS) entry which is preliminary data.</text>
</comment>
<organism evidence="7 8">
    <name type="scientific">Amblyomma americanum</name>
    <name type="common">Lone star tick</name>
    <dbReference type="NCBI Taxonomy" id="6943"/>
    <lineage>
        <taxon>Eukaryota</taxon>
        <taxon>Metazoa</taxon>
        <taxon>Ecdysozoa</taxon>
        <taxon>Arthropoda</taxon>
        <taxon>Chelicerata</taxon>
        <taxon>Arachnida</taxon>
        <taxon>Acari</taxon>
        <taxon>Parasitiformes</taxon>
        <taxon>Ixodida</taxon>
        <taxon>Ixodoidea</taxon>
        <taxon>Ixodidae</taxon>
        <taxon>Amblyomminae</taxon>
        <taxon>Amblyomma</taxon>
    </lineage>
</organism>